<name>A0A316YTR4_9BASI</name>
<keyword evidence="4" id="KW-1185">Reference proteome</keyword>
<dbReference type="GeneID" id="37047639"/>
<accession>A0A316YTR4</accession>
<keyword evidence="2" id="KW-1133">Transmembrane helix</keyword>
<proteinExistence type="predicted"/>
<dbReference type="RefSeq" id="XP_025379246.1">
    <property type="nucleotide sequence ID" value="XM_025525723.1"/>
</dbReference>
<evidence type="ECO:0000256" key="2">
    <source>
        <dbReference type="SAM" id="Phobius"/>
    </source>
</evidence>
<feature type="compositionally biased region" description="Polar residues" evidence="1">
    <location>
        <begin position="1"/>
        <end position="14"/>
    </location>
</feature>
<feature type="region of interest" description="Disordered" evidence="1">
    <location>
        <begin position="1"/>
        <end position="28"/>
    </location>
</feature>
<protein>
    <submittedName>
        <fullName evidence="3">Uncharacterized protein</fullName>
    </submittedName>
</protein>
<reference evidence="3 4" key="1">
    <citation type="journal article" date="2018" name="Mol. Biol. Evol.">
        <title>Broad Genomic Sampling Reveals a Smut Pathogenic Ancestry of the Fungal Clade Ustilaginomycotina.</title>
        <authorList>
            <person name="Kijpornyongpan T."/>
            <person name="Mondo S.J."/>
            <person name="Barry K."/>
            <person name="Sandor L."/>
            <person name="Lee J."/>
            <person name="Lipzen A."/>
            <person name="Pangilinan J."/>
            <person name="LaButti K."/>
            <person name="Hainaut M."/>
            <person name="Henrissat B."/>
            <person name="Grigoriev I.V."/>
            <person name="Spatafora J.W."/>
            <person name="Aime M.C."/>
        </authorList>
    </citation>
    <scope>NUCLEOTIDE SEQUENCE [LARGE SCALE GENOMIC DNA]</scope>
    <source>
        <strain evidence="3 4">MCA 4198</strain>
    </source>
</reference>
<dbReference type="EMBL" id="KZ819635">
    <property type="protein sequence ID" value="PWN92048.1"/>
    <property type="molecule type" value="Genomic_DNA"/>
</dbReference>
<dbReference type="Proteomes" id="UP000245768">
    <property type="component" value="Unassembled WGS sequence"/>
</dbReference>
<sequence length="90" mass="9977">MKPSRGKQTASSVASGVHAKETRARAHSLTRKRKYYKILFPTTGLGGSLLVLDSRYSKAGSTSPFPLSMMMIFYFLPLLFLYSSPRLSDA</sequence>
<feature type="transmembrane region" description="Helical" evidence="2">
    <location>
        <begin position="35"/>
        <end position="52"/>
    </location>
</feature>
<evidence type="ECO:0000256" key="1">
    <source>
        <dbReference type="SAM" id="MobiDB-lite"/>
    </source>
</evidence>
<evidence type="ECO:0000313" key="3">
    <source>
        <dbReference type="EMBL" id="PWN92048.1"/>
    </source>
</evidence>
<gene>
    <name evidence="3" type="ORF">FA10DRAFT_81806</name>
</gene>
<dbReference type="InParanoid" id="A0A316YTR4"/>
<organism evidence="3 4">
    <name type="scientific">Acaromyces ingoldii</name>
    <dbReference type="NCBI Taxonomy" id="215250"/>
    <lineage>
        <taxon>Eukaryota</taxon>
        <taxon>Fungi</taxon>
        <taxon>Dikarya</taxon>
        <taxon>Basidiomycota</taxon>
        <taxon>Ustilaginomycotina</taxon>
        <taxon>Exobasidiomycetes</taxon>
        <taxon>Exobasidiales</taxon>
        <taxon>Cryptobasidiaceae</taxon>
        <taxon>Acaromyces</taxon>
    </lineage>
</organism>
<keyword evidence="2" id="KW-0472">Membrane</keyword>
<feature type="transmembrane region" description="Helical" evidence="2">
    <location>
        <begin position="64"/>
        <end position="82"/>
    </location>
</feature>
<dbReference type="AlphaFoldDB" id="A0A316YTR4"/>
<keyword evidence="2" id="KW-0812">Transmembrane</keyword>
<evidence type="ECO:0000313" key="4">
    <source>
        <dbReference type="Proteomes" id="UP000245768"/>
    </source>
</evidence>